<dbReference type="EMBL" id="MTYJ01000134">
    <property type="protein sequence ID" value="OQV12896.1"/>
    <property type="molecule type" value="Genomic_DNA"/>
</dbReference>
<evidence type="ECO:0000313" key="1">
    <source>
        <dbReference type="EMBL" id="OQV12896.1"/>
    </source>
</evidence>
<dbReference type="Proteomes" id="UP000192578">
    <property type="component" value="Unassembled WGS sequence"/>
</dbReference>
<reference evidence="2" key="1">
    <citation type="submission" date="2017-01" db="EMBL/GenBank/DDBJ databases">
        <title>Comparative genomics of anhydrobiosis in the tardigrade Hypsibius dujardini.</title>
        <authorList>
            <person name="Yoshida Y."/>
            <person name="Koutsovoulos G."/>
            <person name="Laetsch D."/>
            <person name="Stevens L."/>
            <person name="Kumar S."/>
            <person name="Horikawa D."/>
            <person name="Ishino K."/>
            <person name="Komine S."/>
            <person name="Tomita M."/>
            <person name="Blaxter M."/>
            <person name="Arakawa K."/>
        </authorList>
    </citation>
    <scope>NUCLEOTIDE SEQUENCE [LARGE SCALE GENOMIC DNA]</scope>
    <source>
        <strain evidence="2">Z151</strain>
    </source>
</reference>
<proteinExistence type="predicted"/>
<comment type="caution">
    <text evidence="1">The sequence shown here is derived from an EMBL/GenBank/DDBJ whole genome shotgun (WGS) entry which is preliminary data.</text>
</comment>
<name>A0A1W0WCF6_HYPEX</name>
<dbReference type="SUPFAM" id="SSF51092">
    <property type="entry name" value="Vitelline membrane outer protein-I (VMO-I)"/>
    <property type="match status" value="1"/>
</dbReference>
<keyword evidence="2" id="KW-1185">Reference proteome</keyword>
<dbReference type="Gene3D" id="2.100.10.20">
    <property type="entry name" value="Vitelline membrane outer layer protein I (VOMI)"/>
    <property type="match status" value="1"/>
</dbReference>
<dbReference type="InterPro" id="IPR005515">
    <property type="entry name" value="VOMI"/>
</dbReference>
<dbReference type="Pfam" id="PF03762">
    <property type="entry name" value="VOMI"/>
    <property type="match status" value="1"/>
</dbReference>
<dbReference type="AlphaFoldDB" id="A0A1W0WCF6"/>
<protein>
    <submittedName>
        <fullName evidence="1">Uncharacterized protein</fullName>
    </submittedName>
</protein>
<sequence length="70" mass="7823">MFAIGAQLRVESRQGTRNDDTALISMKLLCAPLGKKDDYSEAMSYEGLWGDWKSKYYCTDSVVTGHVADQ</sequence>
<organism evidence="1 2">
    <name type="scientific">Hypsibius exemplaris</name>
    <name type="common">Freshwater tardigrade</name>
    <dbReference type="NCBI Taxonomy" id="2072580"/>
    <lineage>
        <taxon>Eukaryota</taxon>
        <taxon>Metazoa</taxon>
        <taxon>Ecdysozoa</taxon>
        <taxon>Tardigrada</taxon>
        <taxon>Eutardigrada</taxon>
        <taxon>Parachela</taxon>
        <taxon>Hypsibioidea</taxon>
        <taxon>Hypsibiidae</taxon>
        <taxon>Hypsibius</taxon>
    </lineage>
</organism>
<dbReference type="InterPro" id="IPR036706">
    <property type="entry name" value="VOMI_sf"/>
</dbReference>
<accession>A0A1W0WCF6</accession>
<evidence type="ECO:0000313" key="2">
    <source>
        <dbReference type="Proteomes" id="UP000192578"/>
    </source>
</evidence>
<gene>
    <name evidence="1" type="ORF">BV898_12818</name>
</gene>